<organism evidence="1 2">
    <name type="scientific">Aestuariibaculum sediminum</name>
    <dbReference type="NCBI Taxonomy" id="2770637"/>
    <lineage>
        <taxon>Bacteria</taxon>
        <taxon>Pseudomonadati</taxon>
        <taxon>Bacteroidota</taxon>
        <taxon>Flavobacteriia</taxon>
        <taxon>Flavobacteriales</taxon>
        <taxon>Flavobacteriaceae</taxon>
    </lineage>
</organism>
<sequence>MKKIFVSIFSMWCGITAFGQSFGDSPWVFEAGFNAVNVYSIGGDAPQGPFFDEFFNVNDHWNIGLPTLKVARYINEDVFLSARASFNKLNKWGEFTGDSRVEVDGLTYLGFDAMINTDINNLFKSENAEPFVGAGLGYTWIQEGTYNMLSGANGTDNLVGAATINLTGGLKYWFSETIGVSWETTYKHSFEDYLTKHWQHSLGIIFRIQDCSCTL</sequence>
<reference evidence="1 2" key="1">
    <citation type="submission" date="2020-09" db="EMBL/GenBank/DDBJ databases">
        <title>TT11 complete genome.</title>
        <authorList>
            <person name="Wu Z."/>
        </authorList>
    </citation>
    <scope>NUCLEOTIDE SEQUENCE [LARGE SCALE GENOMIC DNA]</scope>
    <source>
        <strain evidence="1 2">TT11</strain>
    </source>
</reference>
<comment type="caution">
    <text evidence="1">The sequence shown here is derived from an EMBL/GenBank/DDBJ whole genome shotgun (WGS) entry which is preliminary data.</text>
</comment>
<dbReference type="EMBL" id="JACVXB010000001">
    <property type="protein sequence ID" value="MBD0830774.1"/>
    <property type="molecule type" value="Genomic_DNA"/>
</dbReference>
<gene>
    <name evidence="1" type="ORF">ICJ83_01385</name>
</gene>
<proteinExistence type="predicted"/>
<keyword evidence="2" id="KW-1185">Reference proteome</keyword>
<dbReference type="RefSeq" id="WP_188228563.1">
    <property type="nucleotide sequence ID" value="NZ_JACVXB010000001.1"/>
</dbReference>
<accession>A0A8J6UBG9</accession>
<dbReference type="Gene3D" id="2.40.160.20">
    <property type="match status" value="1"/>
</dbReference>
<dbReference type="AlphaFoldDB" id="A0A8J6UBG9"/>
<evidence type="ECO:0008006" key="3">
    <source>
        <dbReference type="Google" id="ProtNLM"/>
    </source>
</evidence>
<evidence type="ECO:0000313" key="2">
    <source>
        <dbReference type="Proteomes" id="UP000600588"/>
    </source>
</evidence>
<dbReference type="Proteomes" id="UP000600588">
    <property type="component" value="Unassembled WGS sequence"/>
</dbReference>
<name>A0A8J6UBG9_9FLAO</name>
<protein>
    <recommendedName>
        <fullName evidence="3">Outer membrane protein beta-barrel domain-containing protein</fullName>
    </recommendedName>
</protein>
<evidence type="ECO:0000313" key="1">
    <source>
        <dbReference type="EMBL" id="MBD0830774.1"/>
    </source>
</evidence>